<evidence type="ECO:0000313" key="1">
    <source>
        <dbReference type="EMBL" id="BFP43666.1"/>
    </source>
</evidence>
<sequence length="191" mass="21221">MRRGRVDCRRRRWPCRGGDQLLLPFTSNFKTDQVDCSDGSTLHLDTTLMFGVDDDAMREFAETVRGERDEHGRLAVGYIYLAVEFTSWWHPGYVSLRFTAATTGMSQAFERSASIREVFTALTAASGGICCLLDTESVTWQICWLNGEPVQATVPGARFAGHQDLVATWPPPDGLRAGTPGRTNWTRTVSA</sequence>
<accession>A0AB33JLG0</accession>
<protein>
    <submittedName>
        <fullName evidence="1">Uncharacterized protein</fullName>
    </submittedName>
</protein>
<name>A0AB33JLG0_9ACTN</name>
<dbReference type="RefSeq" id="WP_407986269.1">
    <property type="nucleotide sequence ID" value="NZ_AP035881.2"/>
</dbReference>
<proteinExistence type="predicted"/>
<dbReference type="AlphaFoldDB" id="A0AB33JLG0"/>
<dbReference type="EMBL" id="AP035881">
    <property type="protein sequence ID" value="BFP43666.1"/>
    <property type="molecule type" value="Genomic_DNA"/>
</dbReference>
<organism evidence="1">
    <name type="scientific">Kitasatospora sp. CMC57</name>
    <dbReference type="NCBI Taxonomy" id="3231513"/>
    <lineage>
        <taxon>Bacteria</taxon>
        <taxon>Bacillati</taxon>
        <taxon>Actinomycetota</taxon>
        <taxon>Actinomycetes</taxon>
        <taxon>Kitasatosporales</taxon>
        <taxon>Streptomycetaceae</taxon>
        <taxon>Kitasatospora</taxon>
    </lineage>
</organism>
<reference evidence="1" key="1">
    <citation type="submission" date="2024-07" db="EMBL/GenBank/DDBJ databases">
        <title>Complete genome sequences of cellulolytic bacteria, Kitasatospora sp. CMC57 and Streptomyces sp. CMC78, isolated from Japanese agricultural soil.</title>
        <authorList>
            <person name="Hashimoto T."/>
            <person name="Ito M."/>
            <person name="Iwamoto M."/>
            <person name="Fukahori D."/>
            <person name="Shoda T."/>
            <person name="Sakoda M."/>
            <person name="Morohoshi T."/>
            <person name="Mitsuboshi M."/>
            <person name="Nishizawa T."/>
        </authorList>
    </citation>
    <scope>NUCLEOTIDE SEQUENCE</scope>
    <source>
        <strain evidence="1">CMC57</strain>
    </source>
</reference>
<gene>
    <name evidence="1" type="ORF">KCMC57_00340</name>
</gene>